<dbReference type="EMBL" id="AP025730">
    <property type="protein sequence ID" value="BDI03325.1"/>
    <property type="molecule type" value="Genomic_DNA"/>
</dbReference>
<dbReference type="Proteomes" id="UP001057498">
    <property type="component" value="Chromosome"/>
</dbReference>
<protein>
    <submittedName>
        <fullName evidence="3">2-hydroxyhepta-2,4-diene-1,7-dioate isomerase</fullName>
    </submittedName>
</protein>
<dbReference type="PANTHER" id="PTHR11820">
    <property type="entry name" value="ACYLPYRUVASE"/>
    <property type="match status" value="1"/>
</dbReference>
<dbReference type="InterPro" id="IPR011234">
    <property type="entry name" value="Fumarylacetoacetase-like_C"/>
</dbReference>
<dbReference type="Gene3D" id="3.90.850.10">
    <property type="entry name" value="Fumarylacetoacetase-like, C-terminal domain"/>
    <property type="match status" value="1"/>
</dbReference>
<feature type="domain" description="Fumarylacetoacetase-like C-terminal" evidence="2">
    <location>
        <begin position="49"/>
        <end position="252"/>
    </location>
</feature>
<evidence type="ECO:0000256" key="1">
    <source>
        <dbReference type="ARBA" id="ARBA00022723"/>
    </source>
</evidence>
<proteinExistence type="predicted"/>
<dbReference type="Pfam" id="PF01557">
    <property type="entry name" value="FAA_hydrolase"/>
    <property type="match status" value="1"/>
</dbReference>
<gene>
    <name evidence="3" type="ORF">CATMQ487_02950</name>
</gene>
<dbReference type="InterPro" id="IPR012684">
    <property type="entry name" value="HPA_isomer/decarb_C"/>
</dbReference>
<dbReference type="RefSeq" id="WP_251971619.1">
    <property type="nucleotide sequence ID" value="NZ_AP025730.1"/>
</dbReference>
<dbReference type="SUPFAM" id="SSF56529">
    <property type="entry name" value="FAH"/>
    <property type="match status" value="1"/>
</dbReference>
<dbReference type="PANTHER" id="PTHR11820:SF114">
    <property type="entry name" value="4-HYDROXYPHENYLACETATE CATABOLISM PROTEIN"/>
    <property type="match status" value="1"/>
</dbReference>
<dbReference type="NCBIfam" id="TIGR02303">
    <property type="entry name" value="HpaG-C-term"/>
    <property type="match status" value="1"/>
</dbReference>
<name>A0ABN6PI91_9BURK</name>
<evidence type="ECO:0000313" key="4">
    <source>
        <dbReference type="Proteomes" id="UP001057498"/>
    </source>
</evidence>
<dbReference type="GO" id="GO:0016853">
    <property type="term" value="F:isomerase activity"/>
    <property type="evidence" value="ECO:0007669"/>
    <property type="project" value="UniProtKB-KW"/>
</dbReference>
<keyword evidence="4" id="KW-1185">Reference proteome</keyword>
<accession>A0ABN6PI91</accession>
<keyword evidence="1" id="KW-0479">Metal-binding</keyword>
<sequence length="259" mass="28167">MKTARVAYAGAIHTAFEQDLGSSKGLRLADGRVVAEDQVVWLPPFEVGTVIALGLNYADHLKELSKELTVTSKDEPLVFLKTPGAVIGHRGQTRRPRGVAFMHYECELAVVIGRTAHRVARADAMAHVAGYTVCNDYAIRDYLENWYRPNLRVKNRDGGTVLGPWFVPAEEVADPHALGLHTLVNGQVTQQGTTANMVNHIPALIEYLSAFMTLQAGDVILTGTPEGVVNVNEGDEVITEIDGIGRLVNTIVGDELFGR</sequence>
<dbReference type="InterPro" id="IPR036663">
    <property type="entry name" value="Fumarylacetoacetase_C_sf"/>
</dbReference>
<keyword evidence="3" id="KW-0413">Isomerase</keyword>
<reference evidence="3" key="1">
    <citation type="submission" date="2022-04" db="EMBL/GenBank/DDBJ databases">
        <title>Whole genome sequence of Sphaerotilus sp. FB-5.</title>
        <authorList>
            <person name="Takeda M."/>
            <person name="Narihara S."/>
            <person name="Akimoto M."/>
            <person name="Akimoto R."/>
            <person name="Nishiyashiki S."/>
            <person name="Murakami T."/>
        </authorList>
    </citation>
    <scope>NUCLEOTIDE SEQUENCE</scope>
    <source>
        <strain evidence="3">FB-5</strain>
    </source>
</reference>
<evidence type="ECO:0000313" key="3">
    <source>
        <dbReference type="EMBL" id="BDI03325.1"/>
    </source>
</evidence>
<organism evidence="3 4">
    <name type="scientific">Sphaerotilus microaerophilus</name>
    <dbReference type="NCBI Taxonomy" id="2914710"/>
    <lineage>
        <taxon>Bacteria</taxon>
        <taxon>Pseudomonadati</taxon>
        <taxon>Pseudomonadota</taxon>
        <taxon>Betaproteobacteria</taxon>
        <taxon>Burkholderiales</taxon>
        <taxon>Sphaerotilaceae</taxon>
        <taxon>Sphaerotilus</taxon>
    </lineage>
</organism>
<evidence type="ECO:0000259" key="2">
    <source>
        <dbReference type="Pfam" id="PF01557"/>
    </source>
</evidence>